<dbReference type="PhylomeDB" id="S7Z916"/>
<reference evidence="1 2" key="1">
    <citation type="journal article" date="2013" name="PLoS ONE">
        <title>Genomic and secretomic analyses reveal unique features of the lignocellulolytic enzyme system of Penicillium decumbens.</title>
        <authorList>
            <person name="Liu G."/>
            <person name="Zhang L."/>
            <person name="Wei X."/>
            <person name="Zou G."/>
            <person name="Qin Y."/>
            <person name="Ma L."/>
            <person name="Li J."/>
            <person name="Zheng H."/>
            <person name="Wang S."/>
            <person name="Wang C."/>
            <person name="Xun L."/>
            <person name="Zhao G.-P."/>
            <person name="Zhou Z."/>
            <person name="Qu Y."/>
        </authorList>
    </citation>
    <scope>NUCLEOTIDE SEQUENCE [LARGE SCALE GENOMIC DNA]</scope>
    <source>
        <strain evidence="2">114-2 / CGMCC 5302</strain>
    </source>
</reference>
<proteinExistence type="predicted"/>
<dbReference type="HOGENOM" id="CLU_1235396_0_0_1"/>
<evidence type="ECO:0008006" key="3">
    <source>
        <dbReference type="Google" id="ProtNLM"/>
    </source>
</evidence>
<protein>
    <recommendedName>
        <fullName evidence="3">F-box domain-containing protein</fullName>
    </recommendedName>
</protein>
<sequence>MISSKVQLDLLDVTVLMRIMRHLQTGDIESLSCTNKRLRDVSVPILFRAVRFEFSTSSLKALKSLSNSNIRHHVRSLTYAAPGILRTDILDFDCFTSELLTPSDYREWIDESQNFLSDECPSYMLIYDVLQDICEEQQEIMSESLDKIALLYAFTRLPRLRKLAVCFCPTVEEEEWVGSVLARGLTTEDSCEYHSRVIHDAIETSRQSSSTERNLRVFLTVQPP</sequence>
<organism evidence="1 2">
    <name type="scientific">Penicillium oxalicum (strain 114-2 / CGMCC 5302)</name>
    <name type="common">Penicillium decumbens</name>
    <dbReference type="NCBI Taxonomy" id="933388"/>
    <lineage>
        <taxon>Eukaryota</taxon>
        <taxon>Fungi</taxon>
        <taxon>Dikarya</taxon>
        <taxon>Ascomycota</taxon>
        <taxon>Pezizomycotina</taxon>
        <taxon>Eurotiomycetes</taxon>
        <taxon>Eurotiomycetidae</taxon>
        <taxon>Eurotiales</taxon>
        <taxon>Aspergillaceae</taxon>
        <taxon>Penicillium</taxon>
    </lineage>
</organism>
<evidence type="ECO:0000313" key="1">
    <source>
        <dbReference type="EMBL" id="EPS25166.1"/>
    </source>
</evidence>
<dbReference type="STRING" id="933388.S7Z916"/>
<dbReference type="OrthoDB" id="4396256at2759"/>
<dbReference type="eggNOG" id="ENOG502RX0W">
    <property type="taxonomic scope" value="Eukaryota"/>
</dbReference>
<dbReference type="EMBL" id="KB644408">
    <property type="protein sequence ID" value="EPS25166.1"/>
    <property type="molecule type" value="Genomic_DNA"/>
</dbReference>
<keyword evidence="2" id="KW-1185">Reference proteome</keyword>
<evidence type="ECO:0000313" key="2">
    <source>
        <dbReference type="Proteomes" id="UP000019376"/>
    </source>
</evidence>
<dbReference type="AlphaFoldDB" id="S7Z916"/>
<accession>S7Z916</accession>
<dbReference type="Proteomes" id="UP000019376">
    <property type="component" value="Unassembled WGS sequence"/>
</dbReference>
<name>S7Z916_PENO1</name>
<gene>
    <name evidence="1" type="ORF">PDE_00097</name>
</gene>